<reference evidence="1" key="1">
    <citation type="submission" date="2023-06" db="EMBL/GenBank/DDBJ databases">
        <title>Genomic analysis of the entomopathogenic nematode Steinernema hermaphroditum.</title>
        <authorList>
            <person name="Schwarz E.M."/>
            <person name="Heppert J.K."/>
            <person name="Baniya A."/>
            <person name="Schwartz H.T."/>
            <person name="Tan C.-H."/>
            <person name="Antoshechkin I."/>
            <person name="Sternberg P.W."/>
            <person name="Goodrich-Blair H."/>
            <person name="Dillman A.R."/>
        </authorList>
    </citation>
    <scope>NUCLEOTIDE SEQUENCE</scope>
    <source>
        <strain evidence="1">PS9179</strain>
        <tissue evidence="1">Whole animal</tissue>
    </source>
</reference>
<dbReference type="EMBL" id="JAUCMV010000003">
    <property type="protein sequence ID" value="KAK0412717.1"/>
    <property type="molecule type" value="Genomic_DNA"/>
</dbReference>
<name>A0AA39HVB5_9BILA</name>
<organism evidence="1 2">
    <name type="scientific">Steinernema hermaphroditum</name>
    <dbReference type="NCBI Taxonomy" id="289476"/>
    <lineage>
        <taxon>Eukaryota</taxon>
        <taxon>Metazoa</taxon>
        <taxon>Ecdysozoa</taxon>
        <taxon>Nematoda</taxon>
        <taxon>Chromadorea</taxon>
        <taxon>Rhabditida</taxon>
        <taxon>Tylenchina</taxon>
        <taxon>Panagrolaimomorpha</taxon>
        <taxon>Strongyloidoidea</taxon>
        <taxon>Steinernematidae</taxon>
        <taxon>Steinernema</taxon>
    </lineage>
</organism>
<accession>A0AA39HVB5</accession>
<protein>
    <submittedName>
        <fullName evidence="1">Uncharacterized protein</fullName>
    </submittedName>
</protein>
<comment type="caution">
    <text evidence="1">The sequence shown here is derived from an EMBL/GenBank/DDBJ whole genome shotgun (WGS) entry which is preliminary data.</text>
</comment>
<evidence type="ECO:0000313" key="2">
    <source>
        <dbReference type="Proteomes" id="UP001175271"/>
    </source>
</evidence>
<evidence type="ECO:0000313" key="1">
    <source>
        <dbReference type="EMBL" id="KAK0412717.1"/>
    </source>
</evidence>
<dbReference type="AlphaFoldDB" id="A0AA39HVB5"/>
<sequence>MQARETEMFRLNDFDYSTLPFAAERRGRSYWRRDVSSESRTSLLSFSELKEQDSTIDFDDSRIFCDDADGFIDGTIEEQAQYFSYNWKRRSGRIALDARIAGETSTGQRSVPRTKTSTVKKTPSRLDLDIIYEDTPIRDGADLPNDDAAFPTCSTAKKGSTKMDLDFLKPVNATLYVVFLQTLEFTDTGSHRHTEEQLDLPNSRPEDALHHLPPLIICVYCFS</sequence>
<gene>
    <name evidence="1" type="ORF">QR680_006368</name>
</gene>
<keyword evidence="2" id="KW-1185">Reference proteome</keyword>
<dbReference type="Proteomes" id="UP001175271">
    <property type="component" value="Unassembled WGS sequence"/>
</dbReference>
<proteinExistence type="predicted"/>